<reference evidence="1 2" key="1">
    <citation type="submission" date="2010-12" db="EMBL/GenBank/DDBJ databases">
        <title>Complete sequence of Ethanoligenens harbinense YUAN-3.</title>
        <authorList>
            <person name="Lucas S."/>
            <person name="Copeland A."/>
            <person name="Lapidus A."/>
            <person name="Cheng J.-F."/>
            <person name="Bruce D."/>
            <person name="Goodwin L."/>
            <person name="Pitluck S."/>
            <person name="Chertkov O."/>
            <person name="Misra M."/>
            <person name="Detter J.C."/>
            <person name="Han C."/>
            <person name="Tapia R."/>
            <person name="Land M."/>
            <person name="Hauser L."/>
            <person name="Jeffries C."/>
            <person name="Kyrpides N."/>
            <person name="Ivanova N."/>
            <person name="Mikhailova N."/>
            <person name="Wang A."/>
            <person name="Mouttaki H."/>
            <person name="He Z."/>
            <person name="Zhou J."/>
            <person name="Hemme C.L."/>
            <person name="Woyke T."/>
        </authorList>
    </citation>
    <scope>NUCLEOTIDE SEQUENCE [LARGE SCALE GENOMIC DNA]</scope>
    <source>
        <strain evidence="2">DSM 18485 / JCM 12961 / CGMCC 1.5033 / YUAN-3</strain>
    </source>
</reference>
<keyword evidence="2" id="KW-1185">Reference proteome</keyword>
<evidence type="ECO:0000313" key="1">
    <source>
        <dbReference type="EMBL" id="ADU28044.1"/>
    </source>
</evidence>
<protein>
    <submittedName>
        <fullName evidence="1">Uncharacterized protein</fullName>
    </submittedName>
</protein>
<dbReference type="Pfam" id="PF20074">
    <property type="entry name" value="DUF6470"/>
    <property type="match status" value="1"/>
</dbReference>
<dbReference type="RefSeq" id="WP_013486387.1">
    <property type="nucleotide sequence ID" value="NC_014828.1"/>
</dbReference>
<proteinExistence type="predicted"/>
<dbReference type="EMBL" id="CP002400">
    <property type="protein sequence ID" value="ADU28044.1"/>
    <property type="molecule type" value="Genomic_DNA"/>
</dbReference>
<dbReference type="KEGG" id="eha:Ethha_2551"/>
<evidence type="ECO:0000313" key="2">
    <source>
        <dbReference type="Proteomes" id="UP000001551"/>
    </source>
</evidence>
<sequence>MDVFRLTIQASPARLDMQAQNLRLDTRMPAASMEITKEKGSVSVQAEHPRLSVDATEAKSEEGHETVAQLVSDFAQRGKQAVDEAARQYNEMGRVYRSMARNKNAIARHALEQAVPAMPTYGLRFVPSAPPQISFTDNVFSYSIQPDQTHIQWTIHQSASISEDRPAQISIWMAQQPELHFSAQA</sequence>
<accession>E6U6H4</accession>
<gene>
    <name evidence="1" type="ordered locus">Ethha_2551</name>
</gene>
<name>E6U6H4_ETHHY</name>
<dbReference type="Proteomes" id="UP000001551">
    <property type="component" value="Chromosome"/>
</dbReference>
<dbReference type="HOGENOM" id="CLU_1382013_0_0_9"/>
<dbReference type="STRING" id="663278.Ethha_2551"/>
<dbReference type="InterPro" id="IPR045527">
    <property type="entry name" value="DUF6470"/>
</dbReference>
<dbReference type="AlphaFoldDB" id="E6U6H4"/>
<organism evidence="1 2">
    <name type="scientific">Ethanoligenens harbinense (strain DSM 18485 / JCM 12961 / CGMCC 1.5033 / YUAN-3)</name>
    <dbReference type="NCBI Taxonomy" id="663278"/>
    <lineage>
        <taxon>Bacteria</taxon>
        <taxon>Bacillati</taxon>
        <taxon>Bacillota</taxon>
        <taxon>Clostridia</taxon>
        <taxon>Eubacteriales</taxon>
        <taxon>Oscillospiraceae</taxon>
        <taxon>Ethanoligenens</taxon>
    </lineage>
</organism>